<name>A0A380JLS9_STASA</name>
<feature type="domain" description="Nitroreductase" evidence="8">
    <location>
        <begin position="15"/>
        <end position="180"/>
    </location>
</feature>
<evidence type="ECO:0000256" key="1">
    <source>
        <dbReference type="ARBA" id="ARBA00001917"/>
    </source>
</evidence>
<evidence type="ECO:0000259" key="8">
    <source>
        <dbReference type="Pfam" id="PF00881"/>
    </source>
</evidence>
<reference evidence="9 10" key="1">
    <citation type="submission" date="2018-06" db="EMBL/GenBank/DDBJ databases">
        <authorList>
            <consortium name="Pathogen Informatics"/>
            <person name="Doyle S."/>
        </authorList>
    </citation>
    <scope>NUCLEOTIDE SEQUENCE [LARGE SCALE GENOMIC DNA]</scope>
    <source>
        <strain evidence="9 10">NCTC7688</strain>
    </source>
</reference>
<dbReference type="PANTHER" id="PTHR23026">
    <property type="entry name" value="NADPH NITROREDUCTASE"/>
    <property type="match status" value="1"/>
</dbReference>
<dbReference type="InterPro" id="IPR033878">
    <property type="entry name" value="NfsB-like"/>
</dbReference>
<dbReference type="GO" id="GO:0046256">
    <property type="term" value="P:2,4,6-trinitrotoluene catabolic process"/>
    <property type="evidence" value="ECO:0007669"/>
    <property type="project" value="TreeGrafter"/>
</dbReference>
<dbReference type="EMBL" id="UHED01000002">
    <property type="protein sequence ID" value="SUN43921.1"/>
    <property type="molecule type" value="Genomic_DNA"/>
</dbReference>
<evidence type="ECO:0000313" key="9">
    <source>
        <dbReference type="EMBL" id="SUN43921.1"/>
    </source>
</evidence>
<accession>A0A380JLS9</accession>
<dbReference type="Gene3D" id="3.40.109.10">
    <property type="entry name" value="NADH Oxidase"/>
    <property type="match status" value="1"/>
</dbReference>
<dbReference type="InterPro" id="IPR050627">
    <property type="entry name" value="Nitroreductase/BluB"/>
</dbReference>
<keyword evidence="5" id="KW-0521">NADP</keyword>
<comment type="cofactor">
    <cofactor evidence="1">
        <name>FMN</name>
        <dbReference type="ChEBI" id="CHEBI:58210"/>
    </cofactor>
</comment>
<proteinExistence type="inferred from homology"/>
<dbReference type="GO" id="GO:0046857">
    <property type="term" value="F:oxidoreductase activity, acting on other nitrogenous compounds as donors, with NAD or NADP as acceptor"/>
    <property type="evidence" value="ECO:0007669"/>
    <property type="project" value="TreeGrafter"/>
</dbReference>
<comment type="similarity">
    <text evidence="2">Belongs to the nitroreductase family.</text>
</comment>
<evidence type="ECO:0000256" key="4">
    <source>
        <dbReference type="ARBA" id="ARBA00022643"/>
    </source>
</evidence>
<dbReference type="InterPro" id="IPR029479">
    <property type="entry name" value="Nitroreductase"/>
</dbReference>
<dbReference type="CDD" id="cd02149">
    <property type="entry name" value="NfsB-like"/>
    <property type="match status" value="1"/>
</dbReference>
<evidence type="ECO:0000256" key="3">
    <source>
        <dbReference type="ARBA" id="ARBA00022630"/>
    </source>
</evidence>
<dbReference type="RefSeq" id="WP_115340790.1">
    <property type="nucleotide sequence ID" value="NZ_JAFJNW010000018.1"/>
</dbReference>
<gene>
    <name evidence="9" type="ORF">NCTC7688_02811</name>
</gene>
<protein>
    <submittedName>
        <fullName evidence="9">Putative NAD(P)H-flavin oxidoreductase</fullName>
        <ecNumber evidence="9">1.-.-.-</ecNumber>
    </submittedName>
</protein>
<dbReference type="InterPro" id="IPR000415">
    <property type="entry name" value="Nitroreductase-like"/>
</dbReference>
<dbReference type="Pfam" id="PF00881">
    <property type="entry name" value="Nitroreductase"/>
    <property type="match status" value="1"/>
</dbReference>
<dbReference type="GO" id="GO:0005829">
    <property type="term" value="C:cytosol"/>
    <property type="evidence" value="ECO:0007669"/>
    <property type="project" value="TreeGrafter"/>
</dbReference>
<dbReference type="EC" id="1.-.-.-" evidence="9"/>
<evidence type="ECO:0000256" key="6">
    <source>
        <dbReference type="ARBA" id="ARBA00023002"/>
    </source>
</evidence>
<organism evidence="9 10">
    <name type="scientific">Staphylococcus saprophyticus</name>
    <dbReference type="NCBI Taxonomy" id="29385"/>
    <lineage>
        <taxon>Bacteria</taxon>
        <taxon>Bacillati</taxon>
        <taxon>Bacillota</taxon>
        <taxon>Bacilli</taxon>
        <taxon>Bacillales</taxon>
        <taxon>Staphylococcaceae</taxon>
        <taxon>Staphylococcus</taxon>
    </lineage>
</organism>
<keyword evidence="6 9" id="KW-0560">Oxidoreductase</keyword>
<keyword evidence="7" id="KW-0520">NAD</keyword>
<keyword evidence="4" id="KW-0288">FMN</keyword>
<keyword evidence="3" id="KW-0285">Flavoprotein</keyword>
<evidence type="ECO:0000256" key="7">
    <source>
        <dbReference type="ARBA" id="ARBA00023027"/>
    </source>
</evidence>
<sequence>MITKNQEIIDAFNFRHATKRFNVERKINESDFKTIMDAGRLSPSSVGFEPWHFLIVQNPNIRKKLKEVSFGAQGQLDTASHFVIILARKGVTPKSDYVQDLLRNVKELPEDVISDMEKNYTHFQEIDLNLYESERSLTDWASKQTYIALANMMTTAALLGIDSCPIEGFNMESVTKILNEEGLLNSNDFEVSVMSAFGYRENEPKHKKNRLSEKEVFTWV</sequence>
<dbReference type="Proteomes" id="UP000254707">
    <property type="component" value="Unassembled WGS sequence"/>
</dbReference>
<dbReference type="PANTHER" id="PTHR23026:SF125">
    <property type="entry name" value="OXYGEN-INSENSITIVE NAD(P)H NITROREDUCTASE"/>
    <property type="match status" value="1"/>
</dbReference>
<evidence type="ECO:0000313" key="10">
    <source>
        <dbReference type="Proteomes" id="UP000254707"/>
    </source>
</evidence>
<evidence type="ECO:0000256" key="2">
    <source>
        <dbReference type="ARBA" id="ARBA00007118"/>
    </source>
</evidence>
<dbReference type="SUPFAM" id="SSF55469">
    <property type="entry name" value="FMN-dependent nitroreductase-like"/>
    <property type="match status" value="1"/>
</dbReference>
<evidence type="ECO:0000256" key="5">
    <source>
        <dbReference type="ARBA" id="ARBA00022857"/>
    </source>
</evidence>
<dbReference type="AlphaFoldDB" id="A0A380JLS9"/>